<evidence type="ECO:0000313" key="3">
    <source>
        <dbReference type="EMBL" id="AEB11252.1"/>
    </source>
</evidence>
<dbReference type="PANTHER" id="PTHR19328">
    <property type="entry name" value="HEDGEHOG-INTERACTING PROTEIN"/>
    <property type="match status" value="1"/>
</dbReference>
<protein>
    <recommendedName>
        <fullName evidence="2">Glucose/Sorbosone dehydrogenase domain-containing protein</fullName>
    </recommendedName>
</protein>
<dbReference type="Gene3D" id="2.120.10.30">
    <property type="entry name" value="TolB, C-terminal domain"/>
    <property type="match status" value="1"/>
</dbReference>
<evidence type="ECO:0000313" key="4">
    <source>
        <dbReference type="Proteomes" id="UP000007030"/>
    </source>
</evidence>
<name>F2NLZ5_MARHT</name>
<dbReference type="InterPro" id="IPR011042">
    <property type="entry name" value="6-blade_b-propeller_TolB-like"/>
</dbReference>
<dbReference type="InterPro" id="IPR012938">
    <property type="entry name" value="Glc/Sorbosone_DH"/>
</dbReference>
<dbReference type="OrthoDB" id="9770043at2"/>
<evidence type="ECO:0000259" key="2">
    <source>
        <dbReference type="Pfam" id="PF07995"/>
    </source>
</evidence>
<accession>F2NLZ5</accession>
<evidence type="ECO:0000256" key="1">
    <source>
        <dbReference type="SAM" id="SignalP"/>
    </source>
</evidence>
<dbReference type="eggNOG" id="COG2133">
    <property type="taxonomic scope" value="Bacteria"/>
</dbReference>
<sequence>MIRLKRCVALGAALVAASSLAQPPLPQIALQPVVTGLTRPVALAVAPNRPDWLFLVEQGGRIRVFDGSALRPTPFLDLSERVSCCGERGLLGLAFHPQYGENGFFFVNYTDTAGNTVVARYRVSADPARADPASATVLLTLPQPFGNHNGGQLAFGPDGYLYIGTGDGGSGGDPLNNGQRLDTLLGKLLRIDVNTTPYGIPPDNPFRRVPGARPEIWAYGLRNPWRFSFDRATGDLYIADVGQNRWEEVNLQPAGSPGGQNYGWRVMEGRHCFTPPEGCAQEGLVLPILEYDHTQGCSITGGYVYRGRAIPGLEGVYLYGDFCSGRIWGAWNKDGRWHNALLLETDLAISAFGEDAQGEVYVLDYASGTVYRIAPGGS</sequence>
<dbReference type="AlphaFoldDB" id="F2NLZ5"/>
<proteinExistence type="predicted"/>
<dbReference type="SUPFAM" id="SSF50952">
    <property type="entry name" value="Soluble quinoprotein glucose dehydrogenase"/>
    <property type="match status" value="1"/>
</dbReference>
<keyword evidence="1" id="KW-0732">Signal</keyword>
<dbReference type="InterPro" id="IPR011041">
    <property type="entry name" value="Quinoprot_gluc/sorb_DH_b-prop"/>
</dbReference>
<organism evidence="3 4">
    <name type="scientific">Marinithermus hydrothermalis (strain DSM 14884 / JCM 11576 / T1)</name>
    <dbReference type="NCBI Taxonomy" id="869210"/>
    <lineage>
        <taxon>Bacteria</taxon>
        <taxon>Thermotogati</taxon>
        <taxon>Deinococcota</taxon>
        <taxon>Deinococci</taxon>
        <taxon>Thermales</taxon>
        <taxon>Thermaceae</taxon>
        <taxon>Marinithermus</taxon>
    </lineage>
</organism>
<reference evidence="3 4" key="1">
    <citation type="journal article" date="2012" name="Stand. Genomic Sci.">
        <title>Complete genome sequence of the aerobic, heterotroph Marinithermus hydrothermalis type strain (T1(T)) from a deep-sea hydrothermal vent chimney.</title>
        <authorList>
            <person name="Copeland A."/>
            <person name="Gu W."/>
            <person name="Yasawong M."/>
            <person name="Lapidus A."/>
            <person name="Lucas S."/>
            <person name="Deshpande S."/>
            <person name="Pagani I."/>
            <person name="Tapia R."/>
            <person name="Cheng J.F."/>
            <person name="Goodwin L.A."/>
            <person name="Pitluck S."/>
            <person name="Liolios K."/>
            <person name="Ivanova N."/>
            <person name="Mavromatis K."/>
            <person name="Mikhailova N."/>
            <person name="Pati A."/>
            <person name="Chen A."/>
            <person name="Palaniappan K."/>
            <person name="Land M."/>
            <person name="Pan C."/>
            <person name="Brambilla E.M."/>
            <person name="Rohde M."/>
            <person name="Tindall B.J."/>
            <person name="Sikorski J."/>
            <person name="Goker M."/>
            <person name="Detter J.C."/>
            <person name="Bristow J."/>
            <person name="Eisen J.A."/>
            <person name="Markowitz V."/>
            <person name="Hugenholtz P."/>
            <person name="Kyrpides N.C."/>
            <person name="Klenk H.P."/>
            <person name="Woyke T."/>
        </authorList>
    </citation>
    <scope>NUCLEOTIDE SEQUENCE [LARGE SCALE GENOMIC DNA]</scope>
    <source>
        <strain evidence="4">DSM 14884 / JCM 11576 / T1</strain>
    </source>
</reference>
<feature type="chain" id="PRO_5003287076" description="Glucose/Sorbosone dehydrogenase domain-containing protein" evidence="1">
    <location>
        <begin position="22"/>
        <end position="378"/>
    </location>
</feature>
<feature type="signal peptide" evidence="1">
    <location>
        <begin position="1"/>
        <end position="21"/>
    </location>
</feature>
<dbReference type="Proteomes" id="UP000007030">
    <property type="component" value="Chromosome"/>
</dbReference>
<dbReference type="HOGENOM" id="CLU_012344_3_0_0"/>
<gene>
    <name evidence="3" type="ordered locus">Marky_0500</name>
</gene>
<dbReference type="PANTHER" id="PTHR19328:SF75">
    <property type="entry name" value="ALDOSE SUGAR DEHYDROGENASE YLII"/>
    <property type="match status" value="1"/>
</dbReference>
<feature type="domain" description="Glucose/Sorbosone dehydrogenase" evidence="2">
    <location>
        <begin position="37"/>
        <end position="370"/>
    </location>
</feature>
<keyword evidence="4" id="KW-1185">Reference proteome</keyword>
<dbReference type="KEGG" id="mhd:Marky_0500"/>
<dbReference type="EMBL" id="CP002630">
    <property type="protein sequence ID" value="AEB11252.1"/>
    <property type="molecule type" value="Genomic_DNA"/>
</dbReference>
<dbReference type="Pfam" id="PF07995">
    <property type="entry name" value="GSDH"/>
    <property type="match status" value="1"/>
</dbReference>
<dbReference type="RefSeq" id="WP_013703305.1">
    <property type="nucleotide sequence ID" value="NC_015387.1"/>
</dbReference>